<dbReference type="EMBL" id="ADBV01012900">
    <property type="protein sequence ID" value="EJW74073.1"/>
    <property type="molecule type" value="Genomic_DNA"/>
</dbReference>
<organism evidence="2 3">
    <name type="scientific">Wuchereria bancrofti</name>
    <dbReference type="NCBI Taxonomy" id="6293"/>
    <lineage>
        <taxon>Eukaryota</taxon>
        <taxon>Metazoa</taxon>
        <taxon>Ecdysozoa</taxon>
        <taxon>Nematoda</taxon>
        <taxon>Chromadorea</taxon>
        <taxon>Rhabditida</taxon>
        <taxon>Spirurina</taxon>
        <taxon>Spiruromorpha</taxon>
        <taxon>Filarioidea</taxon>
        <taxon>Onchocercidae</taxon>
        <taxon>Wuchereria</taxon>
    </lineage>
</organism>
<sequence>VEGLQKELSFLKEMFVAYATGSWTKSNANEGKNDESEEPGCSHSENI</sequence>
<feature type="region of interest" description="Disordered" evidence="1">
    <location>
        <begin position="23"/>
        <end position="47"/>
    </location>
</feature>
<protein>
    <submittedName>
        <fullName evidence="2">Uncharacterized protein</fullName>
    </submittedName>
</protein>
<evidence type="ECO:0000313" key="3">
    <source>
        <dbReference type="Proteomes" id="UP000004810"/>
    </source>
</evidence>
<proteinExistence type="predicted"/>
<reference evidence="3" key="1">
    <citation type="submission" date="2012-08" db="EMBL/GenBank/DDBJ databases">
        <title>The Genome Sequence of Wuchereria bancrofti.</title>
        <authorList>
            <person name="Nutman T.B."/>
            <person name="Fink D.L."/>
            <person name="Russ C."/>
            <person name="Young S."/>
            <person name="Zeng Q."/>
            <person name="Koehrsen M."/>
            <person name="Alvarado L."/>
            <person name="Berlin A."/>
            <person name="Chapman S.B."/>
            <person name="Chen Z."/>
            <person name="Freedman E."/>
            <person name="Gellesch M."/>
            <person name="Goldberg J."/>
            <person name="Griggs A."/>
            <person name="Gujja S."/>
            <person name="Heilman E.R."/>
            <person name="Heiman D."/>
            <person name="Hepburn T."/>
            <person name="Howarth C."/>
            <person name="Jen D."/>
            <person name="Larson L."/>
            <person name="Lewis B."/>
            <person name="Mehta T."/>
            <person name="Park D."/>
            <person name="Pearson M."/>
            <person name="Roberts A."/>
            <person name="Saif S."/>
            <person name="Shea T."/>
            <person name="Shenoy N."/>
            <person name="Sisk P."/>
            <person name="Stolte C."/>
            <person name="Sykes S."/>
            <person name="Walk T."/>
            <person name="White J."/>
            <person name="Yandava C."/>
            <person name="Haas B."/>
            <person name="Henn M.R."/>
            <person name="Nusbaum C."/>
            <person name="Birren B."/>
        </authorList>
    </citation>
    <scope>NUCLEOTIDE SEQUENCE [LARGE SCALE GENOMIC DNA]</scope>
    <source>
        <strain evidence="3">NA</strain>
    </source>
</reference>
<comment type="caution">
    <text evidence="2">The sequence shown here is derived from an EMBL/GenBank/DDBJ whole genome shotgun (WGS) entry which is preliminary data.</text>
</comment>
<feature type="non-terminal residue" evidence="2">
    <location>
        <position position="1"/>
    </location>
</feature>
<evidence type="ECO:0000256" key="1">
    <source>
        <dbReference type="SAM" id="MobiDB-lite"/>
    </source>
</evidence>
<name>J9DWM0_WUCBA</name>
<gene>
    <name evidence="2" type="ORF">WUBG_15020</name>
</gene>
<evidence type="ECO:0000313" key="2">
    <source>
        <dbReference type="EMBL" id="EJW74073.1"/>
    </source>
</evidence>
<dbReference type="Proteomes" id="UP000004810">
    <property type="component" value="Unassembled WGS sequence"/>
</dbReference>
<accession>J9DWM0</accession>
<dbReference type="AlphaFoldDB" id="J9DWM0"/>